<reference evidence="17 18" key="2">
    <citation type="submission" date="2020-05" db="EMBL/GenBank/DDBJ databases">
        <title>Draft genome sequence of Desulfovibrio sp. strainFSS-1.</title>
        <authorList>
            <person name="Shimoshige H."/>
            <person name="Kobayashi H."/>
            <person name="Maekawa T."/>
        </authorList>
    </citation>
    <scope>NUCLEOTIDE SEQUENCE [LARGE SCALE GENOMIC DNA]</scope>
    <source>
        <strain evidence="17 18">SIID29052-01</strain>
    </source>
</reference>
<dbReference type="SUPFAM" id="SSF47226">
    <property type="entry name" value="Histidine-containing phosphotransfer domain, HPT domain"/>
    <property type="match status" value="1"/>
</dbReference>
<dbReference type="GO" id="GO:0005524">
    <property type="term" value="F:ATP binding"/>
    <property type="evidence" value="ECO:0007669"/>
    <property type="project" value="UniProtKB-KW"/>
</dbReference>
<dbReference type="InterPro" id="IPR036097">
    <property type="entry name" value="HisK_dim/P_sf"/>
</dbReference>
<evidence type="ECO:0000256" key="7">
    <source>
        <dbReference type="ARBA" id="ARBA00022741"/>
    </source>
</evidence>
<dbReference type="GO" id="GO:0006935">
    <property type="term" value="P:chemotaxis"/>
    <property type="evidence" value="ECO:0007669"/>
    <property type="project" value="UniProtKB-KW"/>
</dbReference>
<evidence type="ECO:0000256" key="13">
    <source>
        <dbReference type="SAM" id="MobiDB-lite"/>
    </source>
</evidence>
<organism evidence="17 18">
    <name type="scientific">Fundidesulfovibrio magnetotacticus</name>
    <dbReference type="NCBI Taxonomy" id="2730080"/>
    <lineage>
        <taxon>Bacteria</taxon>
        <taxon>Pseudomonadati</taxon>
        <taxon>Thermodesulfobacteriota</taxon>
        <taxon>Desulfovibrionia</taxon>
        <taxon>Desulfovibrionales</taxon>
        <taxon>Desulfovibrionaceae</taxon>
        <taxon>Fundidesulfovibrio</taxon>
    </lineage>
</organism>
<dbReference type="Gene3D" id="1.10.287.560">
    <property type="entry name" value="Histidine kinase CheA-like, homodimeric domain"/>
    <property type="match status" value="1"/>
</dbReference>
<evidence type="ECO:0000256" key="8">
    <source>
        <dbReference type="ARBA" id="ARBA00022777"/>
    </source>
</evidence>
<keyword evidence="8" id="KW-0418">Kinase</keyword>
<dbReference type="FunFam" id="3.30.565.10:FF:000016">
    <property type="entry name" value="Chemotaxis protein CheA, putative"/>
    <property type="match status" value="1"/>
</dbReference>
<feature type="domain" description="HPt" evidence="16">
    <location>
        <begin position="1"/>
        <end position="102"/>
    </location>
</feature>
<dbReference type="SMART" id="SM00073">
    <property type="entry name" value="HPT"/>
    <property type="match status" value="1"/>
</dbReference>
<dbReference type="InterPro" id="IPR036641">
    <property type="entry name" value="HPT_dom_sf"/>
</dbReference>
<evidence type="ECO:0000256" key="12">
    <source>
        <dbReference type="PROSITE-ProRule" id="PRU00110"/>
    </source>
</evidence>
<gene>
    <name evidence="17" type="primary">cheA_3</name>
    <name evidence="17" type="ORF">NNJEOMEG_01258</name>
</gene>
<dbReference type="Pfam" id="PF01627">
    <property type="entry name" value="Hpt"/>
    <property type="match status" value="1"/>
</dbReference>
<evidence type="ECO:0000256" key="10">
    <source>
        <dbReference type="ARBA" id="ARBA00023012"/>
    </source>
</evidence>
<dbReference type="Pfam" id="PF02518">
    <property type="entry name" value="HATPase_c"/>
    <property type="match status" value="1"/>
</dbReference>
<dbReference type="InterPro" id="IPR036061">
    <property type="entry name" value="CheW-like_dom_sf"/>
</dbReference>
<dbReference type="PROSITE" id="PS50851">
    <property type="entry name" value="CHEW"/>
    <property type="match status" value="1"/>
</dbReference>
<keyword evidence="18" id="KW-1185">Reference proteome</keyword>
<dbReference type="InterPro" id="IPR036890">
    <property type="entry name" value="HATPase_C_sf"/>
</dbReference>
<dbReference type="CDD" id="cd16916">
    <property type="entry name" value="HATPase_CheA-like"/>
    <property type="match status" value="1"/>
</dbReference>
<evidence type="ECO:0000313" key="18">
    <source>
        <dbReference type="Proteomes" id="UP000494245"/>
    </source>
</evidence>
<feature type="domain" description="Histidine kinase" evidence="14">
    <location>
        <begin position="334"/>
        <end position="543"/>
    </location>
</feature>
<dbReference type="InterPro" id="IPR004358">
    <property type="entry name" value="Sig_transdc_His_kin-like_C"/>
</dbReference>
<dbReference type="PANTHER" id="PTHR43395">
    <property type="entry name" value="SENSOR HISTIDINE KINASE CHEA"/>
    <property type="match status" value="1"/>
</dbReference>
<accession>A0A6V8LUD8</accession>
<dbReference type="Proteomes" id="UP000494245">
    <property type="component" value="Unassembled WGS sequence"/>
</dbReference>
<comment type="caution">
    <text evidence="17">The sequence shown here is derived from an EMBL/GenBank/DDBJ whole genome shotgun (WGS) entry which is preliminary data.</text>
</comment>
<dbReference type="SMART" id="SM00387">
    <property type="entry name" value="HATPase_c"/>
    <property type="match status" value="1"/>
</dbReference>
<dbReference type="InterPro" id="IPR002545">
    <property type="entry name" value="CheW-lke_dom"/>
</dbReference>
<evidence type="ECO:0000256" key="3">
    <source>
        <dbReference type="ARBA" id="ARBA00021495"/>
    </source>
</evidence>
<dbReference type="InterPro" id="IPR004105">
    <property type="entry name" value="CheA-like_dim"/>
</dbReference>
<evidence type="ECO:0000256" key="2">
    <source>
        <dbReference type="ARBA" id="ARBA00012438"/>
    </source>
</evidence>
<evidence type="ECO:0000259" key="14">
    <source>
        <dbReference type="PROSITE" id="PS50109"/>
    </source>
</evidence>
<dbReference type="InterPro" id="IPR005467">
    <property type="entry name" value="His_kinase_dom"/>
</dbReference>
<dbReference type="InterPro" id="IPR008207">
    <property type="entry name" value="Sig_transdc_His_kin_Hpt_dom"/>
</dbReference>
<feature type="region of interest" description="Disordered" evidence="13">
    <location>
        <begin position="125"/>
        <end position="147"/>
    </location>
</feature>
<evidence type="ECO:0000256" key="11">
    <source>
        <dbReference type="ARBA" id="ARBA00035100"/>
    </source>
</evidence>
<evidence type="ECO:0000259" key="16">
    <source>
        <dbReference type="PROSITE" id="PS50894"/>
    </source>
</evidence>
<evidence type="ECO:0000256" key="4">
    <source>
        <dbReference type="ARBA" id="ARBA00022500"/>
    </source>
</evidence>
<comment type="catalytic activity">
    <reaction evidence="1">
        <text>ATP + protein L-histidine = ADP + protein N-phospho-L-histidine.</text>
        <dbReference type="EC" id="2.7.13.3"/>
    </reaction>
</comment>
<dbReference type="SUPFAM" id="SSF47384">
    <property type="entry name" value="Homodimeric domain of signal transducing histidine kinase"/>
    <property type="match status" value="1"/>
</dbReference>
<dbReference type="InterPro" id="IPR003594">
    <property type="entry name" value="HATPase_dom"/>
</dbReference>
<dbReference type="Pfam" id="PF02895">
    <property type="entry name" value="H-kinase_dim"/>
    <property type="match status" value="1"/>
</dbReference>
<name>A0A6V8LUD8_9BACT</name>
<dbReference type="PANTHER" id="PTHR43395:SF10">
    <property type="entry name" value="CHEMOTAXIS PROTEIN CHEA"/>
    <property type="match status" value="1"/>
</dbReference>
<dbReference type="PROSITE" id="PS50109">
    <property type="entry name" value="HIS_KIN"/>
    <property type="match status" value="1"/>
</dbReference>
<dbReference type="Gene3D" id="2.30.30.40">
    <property type="entry name" value="SH3 Domains"/>
    <property type="match status" value="1"/>
</dbReference>
<protein>
    <recommendedName>
        <fullName evidence="3">Chemotaxis protein CheA</fullName>
        <ecNumber evidence="2">2.7.13.3</ecNumber>
    </recommendedName>
</protein>
<feature type="modified residue" description="Phosphohistidine" evidence="12">
    <location>
        <position position="45"/>
    </location>
</feature>
<dbReference type="InterPro" id="IPR037006">
    <property type="entry name" value="CheA-like_homodim_sf"/>
</dbReference>
<keyword evidence="9" id="KW-0067">ATP-binding</keyword>
<sequence>MNLDAAQLFKEEAAELLADLEHMLLELENDPGNAECIAKVFRDIHTIKGSGAMFGYDELARFAHDVETVFDKVRSGELQLTTELLGLTLEAKDHVGRLLASPKAAPEDVAVSDEILSRLRPYLGQPPARQEAQPGDAQDQPKGHRRFDPSTARTYLLRYQPAPGTFLSGTDPMRLMAELQDLGRLWSVFRPGTIPSLEAMDPVTAYGWWDILIIQDKGIDAIRDVFIFVEDEHGVKIEEIRPEAVRGSDIPTLLDMLQAGAGKSFEALRDEIAGWIAAKVSMRSTAKTAAAPDAGSTASIRVDSARLDALVNLVGEMVIVQSRLSQLAGTSGDSVLRSVAEDLQRLVSEMRDNTLGIRMVPIGSIYGTMRRLVRDLGQSMGKDVAFNGLGAQTELDKNVIDQLKDPLVHILRNSIDHGIEAPEAREAQGKPPKGNITLDAVHSGGNIHITITDDGKGIDTERVKAKAIERGLIAPTDNPTEQEILGMIFAPGFSTAQQVTNVSGRGVGMDVVKKNIESLRGSVDVESTPGKGCRLTIRLPLTLAIIDGLQVRVGSEFFVLPLAAVEACQERFLEGRPPMVGSMEYKGELIPCVSVRGLLDVPGEQPGYERIVVTGVEGKWVGLAVDAVVGQQQAVIKPLSEALGSVRFIAGTTVNGDGGVSVILDVANLIAFAFSRQQQNRAA</sequence>
<dbReference type="Pfam" id="PF01584">
    <property type="entry name" value="CheW"/>
    <property type="match status" value="1"/>
</dbReference>
<evidence type="ECO:0000259" key="15">
    <source>
        <dbReference type="PROSITE" id="PS50851"/>
    </source>
</evidence>
<proteinExistence type="predicted"/>
<dbReference type="EC" id="2.7.13.3" evidence="2"/>
<evidence type="ECO:0000256" key="9">
    <source>
        <dbReference type="ARBA" id="ARBA00022840"/>
    </source>
</evidence>
<dbReference type="SUPFAM" id="SSF55874">
    <property type="entry name" value="ATPase domain of HSP90 chaperone/DNA topoisomerase II/histidine kinase"/>
    <property type="match status" value="1"/>
</dbReference>
<dbReference type="PROSITE" id="PS50894">
    <property type="entry name" value="HPT"/>
    <property type="match status" value="1"/>
</dbReference>
<evidence type="ECO:0000256" key="1">
    <source>
        <dbReference type="ARBA" id="ARBA00000085"/>
    </source>
</evidence>
<keyword evidence="4" id="KW-0145">Chemotaxis</keyword>
<comment type="function">
    <text evidence="11">Involved in the transmission of sensory signals from the chemoreceptors to the flagellar motors. CheA is autophosphorylated; it can transfer its phosphate group to either CheB or CheY.</text>
</comment>
<dbReference type="SMART" id="SM00260">
    <property type="entry name" value="CheW"/>
    <property type="match status" value="1"/>
</dbReference>
<dbReference type="InterPro" id="IPR051315">
    <property type="entry name" value="Bact_Chemotaxis_CheA"/>
</dbReference>
<dbReference type="SUPFAM" id="SSF50341">
    <property type="entry name" value="CheW-like"/>
    <property type="match status" value="1"/>
</dbReference>
<evidence type="ECO:0000313" key="17">
    <source>
        <dbReference type="EMBL" id="GFK93426.1"/>
    </source>
</evidence>
<dbReference type="RefSeq" id="WP_235956854.1">
    <property type="nucleotide sequence ID" value="NZ_BLTE01000004.1"/>
</dbReference>
<dbReference type="AlphaFoldDB" id="A0A6V8LUD8"/>
<keyword evidence="7" id="KW-0547">Nucleotide-binding</keyword>
<keyword evidence="5 12" id="KW-0597">Phosphoprotein</keyword>
<dbReference type="GO" id="GO:0000155">
    <property type="term" value="F:phosphorelay sensor kinase activity"/>
    <property type="evidence" value="ECO:0007669"/>
    <property type="project" value="InterPro"/>
</dbReference>
<dbReference type="EMBL" id="BLTE01000004">
    <property type="protein sequence ID" value="GFK93426.1"/>
    <property type="molecule type" value="Genomic_DNA"/>
</dbReference>
<dbReference type="SMART" id="SM01231">
    <property type="entry name" value="H-kinase_dim"/>
    <property type="match status" value="1"/>
</dbReference>
<evidence type="ECO:0000256" key="5">
    <source>
        <dbReference type="ARBA" id="ARBA00022553"/>
    </source>
</evidence>
<dbReference type="Gene3D" id="3.30.565.10">
    <property type="entry name" value="Histidine kinase-like ATPase, C-terminal domain"/>
    <property type="match status" value="1"/>
</dbReference>
<feature type="domain" description="CheW-like" evidence="15">
    <location>
        <begin position="545"/>
        <end position="675"/>
    </location>
</feature>
<dbReference type="GO" id="GO:0005737">
    <property type="term" value="C:cytoplasm"/>
    <property type="evidence" value="ECO:0007669"/>
    <property type="project" value="InterPro"/>
</dbReference>
<keyword evidence="10" id="KW-0902">Two-component regulatory system</keyword>
<evidence type="ECO:0000256" key="6">
    <source>
        <dbReference type="ARBA" id="ARBA00022679"/>
    </source>
</evidence>
<keyword evidence="6 17" id="KW-0808">Transferase</keyword>
<dbReference type="CDD" id="cd00088">
    <property type="entry name" value="HPT"/>
    <property type="match status" value="1"/>
</dbReference>
<dbReference type="PRINTS" id="PR00344">
    <property type="entry name" value="BCTRLSENSOR"/>
</dbReference>
<reference evidence="17 18" key="1">
    <citation type="submission" date="2020-04" db="EMBL/GenBank/DDBJ databases">
        <authorList>
            <consortium name="Desulfovibrio sp. FSS-1 genome sequencing consortium"/>
            <person name="Shimoshige H."/>
            <person name="Kobayashi H."/>
            <person name="Maekawa T."/>
        </authorList>
    </citation>
    <scope>NUCLEOTIDE SEQUENCE [LARGE SCALE GENOMIC DNA]</scope>
    <source>
        <strain evidence="17 18">SIID29052-01</strain>
    </source>
</reference>
<dbReference type="Gene3D" id="1.20.120.160">
    <property type="entry name" value="HPT domain"/>
    <property type="match status" value="1"/>
</dbReference>